<dbReference type="Pfam" id="PF00586">
    <property type="entry name" value="AIRS"/>
    <property type="match status" value="1"/>
</dbReference>
<comment type="caution">
    <text evidence="2">Lacks conserved residue(s) required for the propagation of feature annotation.</text>
</comment>
<comment type="pathway">
    <text evidence="2">Cofactor biosynthesis; thiamine diphosphate biosynthesis; thiamine diphosphate from thiamine phosphate: step 1/1.</text>
</comment>
<accession>A0A4R1EZ38</accession>
<comment type="catalytic activity">
    <reaction evidence="2">
        <text>thiamine phosphate + ATP = thiamine diphosphate + ADP</text>
        <dbReference type="Rhea" id="RHEA:15913"/>
        <dbReference type="ChEBI" id="CHEBI:30616"/>
        <dbReference type="ChEBI" id="CHEBI:37575"/>
        <dbReference type="ChEBI" id="CHEBI:58937"/>
        <dbReference type="ChEBI" id="CHEBI:456216"/>
        <dbReference type="EC" id="2.7.4.16"/>
    </reaction>
</comment>
<dbReference type="UniPathway" id="UPA00060">
    <property type="reaction ID" value="UER00142"/>
</dbReference>
<evidence type="ECO:0000256" key="1">
    <source>
        <dbReference type="ARBA" id="ARBA00022977"/>
    </source>
</evidence>
<comment type="miscellaneous">
    <text evidence="2">Reaction mechanism of ThiL seems to utilize a direct, inline transfer of the gamma-phosphate of ATP to TMP rather than a phosphorylated enzyme intermediate.</text>
</comment>
<dbReference type="PANTHER" id="PTHR30270:SF0">
    <property type="entry name" value="THIAMINE-MONOPHOSPHATE KINASE"/>
    <property type="match status" value="1"/>
</dbReference>
<dbReference type="GO" id="GO:0009228">
    <property type="term" value="P:thiamine biosynthetic process"/>
    <property type="evidence" value="ECO:0007669"/>
    <property type="project" value="UniProtKB-KW"/>
</dbReference>
<name>A0A4R1EZ38_9GAMM</name>
<comment type="similarity">
    <text evidence="2">Belongs to the thiamine-monophosphate kinase family.</text>
</comment>
<dbReference type="InterPro" id="IPR036921">
    <property type="entry name" value="PurM-like_N_sf"/>
</dbReference>
<dbReference type="SUPFAM" id="SSF56042">
    <property type="entry name" value="PurM C-terminal domain-like"/>
    <property type="match status" value="1"/>
</dbReference>
<dbReference type="EMBL" id="SMFQ01000003">
    <property type="protein sequence ID" value="TCJ87137.1"/>
    <property type="molecule type" value="Genomic_DNA"/>
</dbReference>
<keyword evidence="2 5" id="KW-0418">Kinase</keyword>
<keyword evidence="6" id="KW-1185">Reference proteome</keyword>
<protein>
    <recommendedName>
        <fullName evidence="2">Thiamine-monophosphate kinase</fullName>
        <shortName evidence="2">TMP kinase</shortName>
        <shortName evidence="2">Thiamine-phosphate kinase</shortName>
        <ecNumber evidence="2">2.7.4.16</ecNumber>
    </recommendedName>
</protein>
<feature type="binding site" evidence="2">
    <location>
        <position position="341"/>
    </location>
    <ligand>
        <name>substrate</name>
    </ligand>
</feature>
<evidence type="ECO:0000313" key="6">
    <source>
        <dbReference type="Proteomes" id="UP000294887"/>
    </source>
</evidence>
<evidence type="ECO:0000256" key="2">
    <source>
        <dbReference type="HAMAP-Rule" id="MF_02128"/>
    </source>
</evidence>
<dbReference type="InterPro" id="IPR036676">
    <property type="entry name" value="PurM-like_C_sf"/>
</dbReference>
<dbReference type="PANTHER" id="PTHR30270">
    <property type="entry name" value="THIAMINE-MONOPHOSPHATE KINASE"/>
    <property type="match status" value="1"/>
</dbReference>
<dbReference type="GO" id="GO:0009030">
    <property type="term" value="F:thiamine-phosphate kinase activity"/>
    <property type="evidence" value="ECO:0007669"/>
    <property type="project" value="UniProtKB-UniRule"/>
</dbReference>
<feature type="binding site" evidence="2">
    <location>
        <begin position="135"/>
        <end position="136"/>
    </location>
    <ligand>
        <name>ATP</name>
        <dbReference type="ChEBI" id="CHEBI:30616"/>
    </ligand>
</feature>
<evidence type="ECO:0000259" key="4">
    <source>
        <dbReference type="Pfam" id="PF02769"/>
    </source>
</evidence>
<comment type="function">
    <text evidence="2">Catalyzes the ATP-dependent phosphorylation of thiamine-monophosphate (TMP) to form thiamine-pyrophosphate (TPP), the active form of vitamin B1.</text>
</comment>
<dbReference type="GO" id="GO:0009229">
    <property type="term" value="P:thiamine diphosphate biosynthetic process"/>
    <property type="evidence" value="ECO:0007669"/>
    <property type="project" value="UniProtKB-UniRule"/>
</dbReference>
<dbReference type="Proteomes" id="UP000294887">
    <property type="component" value="Unassembled WGS sequence"/>
</dbReference>
<dbReference type="HAMAP" id="MF_02128">
    <property type="entry name" value="TMP_kinase"/>
    <property type="match status" value="1"/>
</dbReference>
<dbReference type="GO" id="GO:0005524">
    <property type="term" value="F:ATP binding"/>
    <property type="evidence" value="ECO:0007669"/>
    <property type="project" value="UniProtKB-UniRule"/>
</dbReference>
<feature type="binding site" evidence="2">
    <location>
        <position position="232"/>
    </location>
    <ligand>
        <name>ATP</name>
        <dbReference type="ChEBI" id="CHEBI:30616"/>
    </ligand>
</feature>
<dbReference type="Pfam" id="PF02769">
    <property type="entry name" value="AIRS_C"/>
    <property type="match status" value="1"/>
</dbReference>
<keyword evidence="2" id="KW-0479">Metal-binding</keyword>
<feature type="binding site" evidence="2">
    <location>
        <position position="89"/>
    </location>
    <ligand>
        <name>Mg(2+)</name>
        <dbReference type="ChEBI" id="CHEBI:18420"/>
        <label>4</label>
    </ligand>
</feature>
<dbReference type="PIRSF" id="PIRSF005303">
    <property type="entry name" value="Thiam_monoph_kin"/>
    <property type="match status" value="1"/>
</dbReference>
<dbReference type="AlphaFoldDB" id="A0A4R1EZ38"/>
<organism evidence="5 6">
    <name type="scientific">Cocleimonas flava</name>
    <dbReference type="NCBI Taxonomy" id="634765"/>
    <lineage>
        <taxon>Bacteria</taxon>
        <taxon>Pseudomonadati</taxon>
        <taxon>Pseudomonadota</taxon>
        <taxon>Gammaproteobacteria</taxon>
        <taxon>Thiotrichales</taxon>
        <taxon>Thiotrichaceae</taxon>
        <taxon>Cocleimonas</taxon>
    </lineage>
</organism>
<feature type="domain" description="PurM-like N-terminal" evidence="3">
    <location>
        <begin position="42"/>
        <end position="151"/>
    </location>
</feature>
<keyword evidence="2" id="KW-0547">Nucleotide-binding</keyword>
<comment type="caution">
    <text evidence="5">The sequence shown here is derived from an EMBL/GenBank/DDBJ whole genome shotgun (WGS) entry which is preliminary data.</text>
</comment>
<dbReference type="InterPro" id="IPR006283">
    <property type="entry name" value="ThiL-like"/>
</dbReference>
<dbReference type="GO" id="GO:0000287">
    <property type="term" value="F:magnesium ion binding"/>
    <property type="evidence" value="ECO:0007669"/>
    <property type="project" value="UniProtKB-UniRule"/>
</dbReference>
<dbReference type="InterPro" id="IPR016188">
    <property type="entry name" value="PurM-like_N"/>
</dbReference>
<feature type="domain" description="PurM-like C-terminal" evidence="4">
    <location>
        <begin position="165"/>
        <end position="317"/>
    </location>
</feature>
<dbReference type="EC" id="2.7.4.16" evidence="2"/>
<dbReference type="CDD" id="cd02194">
    <property type="entry name" value="ThiL"/>
    <property type="match status" value="1"/>
</dbReference>
<keyword evidence="2" id="KW-0067">ATP-binding</keyword>
<dbReference type="InterPro" id="IPR010918">
    <property type="entry name" value="PurM-like_C_dom"/>
</dbReference>
<feature type="binding site" evidence="2">
    <location>
        <position position="44"/>
    </location>
    <ligand>
        <name>Mg(2+)</name>
        <dbReference type="ChEBI" id="CHEBI:18420"/>
        <label>4</label>
    </ligand>
</feature>
<dbReference type="SUPFAM" id="SSF55326">
    <property type="entry name" value="PurM N-terminal domain-like"/>
    <property type="match status" value="1"/>
</dbReference>
<dbReference type="Gene3D" id="3.90.650.10">
    <property type="entry name" value="PurM-like C-terminal domain"/>
    <property type="match status" value="1"/>
</dbReference>
<reference evidence="5 6" key="1">
    <citation type="submission" date="2019-03" db="EMBL/GenBank/DDBJ databases">
        <title>Genomic Encyclopedia of Type Strains, Phase IV (KMG-IV): sequencing the most valuable type-strain genomes for metagenomic binning, comparative biology and taxonomic classification.</title>
        <authorList>
            <person name="Goeker M."/>
        </authorList>
    </citation>
    <scope>NUCLEOTIDE SEQUENCE [LARGE SCALE GENOMIC DNA]</scope>
    <source>
        <strain evidence="5 6">DSM 24830</strain>
    </source>
</reference>
<gene>
    <name evidence="2" type="primary">thiL</name>
    <name evidence="5" type="ORF">EV695_1640</name>
</gene>
<feature type="binding site" evidence="2">
    <location>
        <position position="61"/>
    </location>
    <ligand>
        <name>Mg(2+)</name>
        <dbReference type="ChEBI" id="CHEBI:18420"/>
        <label>2</label>
    </ligand>
</feature>
<evidence type="ECO:0000259" key="3">
    <source>
        <dbReference type="Pfam" id="PF00586"/>
    </source>
</evidence>
<dbReference type="NCBIfam" id="TIGR01379">
    <property type="entry name" value="thiL"/>
    <property type="match status" value="1"/>
</dbReference>
<keyword evidence="1 2" id="KW-0784">Thiamine biosynthesis</keyword>
<feature type="binding site" evidence="2">
    <location>
        <position position="44"/>
    </location>
    <ligand>
        <name>Mg(2+)</name>
        <dbReference type="ChEBI" id="CHEBI:18420"/>
        <label>3</label>
    </ligand>
</feature>
<feature type="binding site" evidence="2">
    <location>
        <position position="280"/>
    </location>
    <ligand>
        <name>substrate</name>
    </ligand>
</feature>
<feature type="binding site" evidence="2">
    <location>
        <position position="68"/>
    </location>
    <ligand>
        <name>substrate</name>
    </ligand>
</feature>
<dbReference type="Gene3D" id="3.30.1330.10">
    <property type="entry name" value="PurM-like, N-terminal domain"/>
    <property type="match status" value="1"/>
</dbReference>
<feature type="binding site" evidence="2">
    <location>
        <position position="59"/>
    </location>
    <ligand>
        <name>Mg(2+)</name>
        <dbReference type="ChEBI" id="CHEBI:18420"/>
        <label>4</label>
    </ligand>
</feature>
<feature type="binding site" evidence="2">
    <location>
        <position position="230"/>
    </location>
    <ligand>
        <name>Mg(2+)</name>
        <dbReference type="ChEBI" id="CHEBI:18420"/>
        <label>3</label>
    </ligand>
</feature>
<feature type="binding site" evidence="2">
    <location>
        <position position="136"/>
    </location>
    <ligand>
        <name>Mg(2+)</name>
        <dbReference type="ChEBI" id="CHEBI:18420"/>
        <label>1</label>
    </ligand>
</feature>
<feature type="binding site" evidence="2">
    <location>
        <position position="89"/>
    </location>
    <ligand>
        <name>Mg(2+)</name>
        <dbReference type="ChEBI" id="CHEBI:18420"/>
        <label>3</label>
    </ligand>
</feature>
<feature type="binding site" evidence="2">
    <location>
        <position position="160"/>
    </location>
    <ligand>
        <name>ATP</name>
        <dbReference type="ChEBI" id="CHEBI:30616"/>
    </ligand>
</feature>
<dbReference type="RefSeq" id="WP_207907011.1">
    <property type="nucleotide sequence ID" value="NZ_BAAAFU010000004.1"/>
</dbReference>
<keyword evidence="2" id="KW-0460">Magnesium</keyword>
<sequence>MGEFDLIETYFRWDNESDFASEEGSFSDNSNVEDNGVKIGIGDDAAVLQLEHNHQLVTSIDTLISGVHFPEQTSPEAIGHKALAVNLSDLAAMGAKAKWFTLALTLPGTDHVWLKGFSSGLKKIANQHSVSLVGGDTTRGPLAISIQVMGTIENNQSLLRSGAQADDKIFVTGTPGDAAVGLASIQGVLDSDNLILSSEDKTICEARLNYPTARLKESEIIKEYATSCIDVSDGLLQDLGHILKKSKVSAVLDPKQLPLSESLQKMPQDTAIHYALNGGDDYELLFTVPVDKCETFMQAVSEKITTRVTMIGEITSNSVDEKQESSVILDPQGFNLRGNGYNHFNDDVNDGS</sequence>
<feature type="binding site" evidence="2">
    <location>
        <position position="89"/>
    </location>
    <ligand>
        <name>Mg(2+)</name>
        <dbReference type="ChEBI" id="CHEBI:18420"/>
        <label>2</label>
    </ligand>
</feature>
<keyword evidence="2" id="KW-0808">Transferase</keyword>
<feature type="binding site" evidence="2">
    <location>
        <position position="233"/>
    </location>
    <ligand>
        <name>Mg(2+)</name>
        <dbReference type="ChEBI" id="CHEBI:18420"/>
        <label>5</label>
    </ligand>
</feature>
<feature type="binding site" evidence="2">
    <location>
        <position position="61"/>
    </location>
    <ligand>
        <name>Mg(2+)</name>
        <dbReference type="ChEBI" id="CHEBI:18420"/>
        <label>1</label>
    </ligand>
</feature>
<proteinExistence type="inferred from homology"/>
<evidence type="ECO:0000313" key="5">
    <source>
        <dbReference type="EMBL" id="TCJ87137.1"/>
    </source>
</evidence>